<dbReference type="EMBL" id="QWKX01000017">
    <property type="protein sequence ID" value="RIH78220.1"/>
    <property type="molecule type" value="Genomic_DNA"/>
</dbReference>
<accession>A0A399E650</accession>
<feature type="transmembrane region" description="Helical" evidence="1">
    <location>
        <begin position="55"/>
        <end position="78"/>
    </location>
</feature>
<dbReference type="AlphaFoldDB" id="A0A399E650"/>
<feature type="transmembrane region" description="Helical" evidence="1">
    <location>
        <begin position="191"/>
        <end position="211"/>
    </location>
</feature>
<dbReference type="Proteomes" id="UP000266089">
    <property type="component" value="Unassembled WGS sequence"/>
</dbReference>
<keyword evidence="1" id="KW-0812">Transmembrane</keyword>
<keyword evidence="1" id="KW-0472">Membrane</keyword>
<dbReference type="OrthoDB" id="25572at2"/>
<proteinExistence type="predicted"/>
<protein>
    <submittedName>
        <fullName evidence="2">ABC-2 family transporter protein</fullName>
    </submittedName>
</protein>
<feature type="transmembrane region" description="Helical" evidence="1">
    <location>
        <begin position="163"/>
        <end position="184"/>
    </location>
</feature>
<feature type="transmembrane region" description="Helical" evidence="1">
    <location>
        <begin position="231"/>
        <end position="251"/>
    </location>
</feature>
<dbReference type="PANTHER" id="PTHR37305:SF1">
    <property type="entry name" value="MEMBRANE PROTEIN"/>
    <property type="match status" value="1"/>
</dbReference>
<gene>
    <name evidence="2" type="ORF">Mcate_00962</name>
</gene>
<sequence>MLRVLIWEFGKLVRLRSVQIGLLAALVLPVLWAFAPGLRAQYGLELVSGWQVPALSLLTGMDFLFPFLTAMAAAEVLGSEVSMGTLKSVLLRPSPRSRLLLAKIIVVLAYPFILLAVSLAGSLVAGLPFGLGSFFGGTGLGAGSFAGVGQLSPAEALLELLRAHALAGVVLWPLSALAMLYAVIFLSTTSAALAAVSTLLLMRLLIAFPALQPFLLTSYLDLYIRPAAVGLGLPLLIIYTVGFAVLALLIFERKDI</sequence>
<dbReference type="PANTHER" id="PTHR37305">
    <property type="entry name" value="INTEGRAL MEMBRANE PROTEIN-RELATED"/>
    <property type="match status" value="1"/>
</dbReference>
<evidence type="ECO:0000313" key="3">
    <source>
        <dbReference type="Proteomes" id="UP000266089"/>
    </source>
</evidence>
<reference evidence="2 3" key="1">
    <citation type="submission" date="2018-08" db="EMBL/GenBank/DDBJ databases">
        <title>Meiothermus cateniformans JCM 15151 genome sequencing project.</title>
        <authorList>
            <person name="Da Costa M.S."/>
            <person name="Albuquerque L."/>
            <person name="Raposo P."/>
            <person name="Froufe H.J.C."/>
            <person name="Barroso C.S."/>
            <person name="Egas C."/>
        </authorList>
    </citation>
    <scope>NUCLEOTIDE SEQUENCE [LARGE SCALE GENOMIC DNA]</scope>
    <source>
        <strain evidence="2 3">JCM 15151</strain>
    </source>
</reference>
<comment type="caution">
    <text evidence="2">The sequence shown here is derived from an EMBL/GenBank/DDBJ whole genome shotgun (WGS) entry which is preliminary data.</text>
</comment>
<feature type="transmembrane region" description="Helical" evidence="1">
    <location>
        <begin position="12"/>
        <end position="35"/>
    </location>
</feature>
<feature type="transmembrane region" description="Helical" evidence="1">
    <location>
        <begin position="99"/>
        <end position="125"/>
    </location>
</feature>
<dbReference type="Pfam" id="PF12730">
    <property type="entry name" value="ABC2_membrane_4"/>
    <property type="match status" value="1"/>
</dbReference>
<dbReference type="RefSeq" id="WP_013014586.1">
    <property type="nucleotide sequence ID" value="NZ_JBHSXZ010000006.1"/>
</dbReference>
<evidence type="ECO:0000256" key="1">
    <source>
        <dbReference type="SAM" id="Phobius"/>
    </source>
</evidence>
<evidence type="ECO:0000313" key="2">
    <source>
        <dbReference type="EMBL" id="RIH78220.1"/>
    </source>
</evidence>
<name>A0A399E650_9DEIN</name>
<organism evidence="2 3">
    <name type="scientific">Meiothermus taiwanensis</name>
    <dbReference type="NCBI Taxonomy" id="172827"/>
    <lineage>
        <taxon>Bacteria</taxon>
        <taxon>Thermotogati</taxon>
        <taxon>Deinococcota</taxon>
        <taxon>Deinococci</taxon>
        <taxon>Thermales</taxon>
        <taxon>Thermaceae</taxon>
        <taxon>Meiothermus</taxon>
    </lineage>
</organism>
<keyword evidence="1" id="KW-1133">Transmembrane helix</keyword>